<evidence type="ECO:0000256" key="1">
    <source>
        <dbReference type="ARBA" id="ARBA00023157"/>
    </source>
</evidence>
<reference evidence="4" key="1">
    <citation type="journal article" date="2023" name="G3 (Bethesda)">
        <title>A reference genome for the long-term kleptoplast-retaining sea slug Elysia crispata morphotype clarki.</title>
        <authorList>
            <person name="Eastman K.E."/>
            <person name="Pendleton A.L."/>
            <person name="Shaikh M.A."/>
            <person name="Suttiyut T."/>
            <person name="Ogas R."/>
            <person name="Tomko P."/>
            <person name="Gavelis G."/>
            <person name="Widhalm J.R."/>
            <person name="Wisecaver J.H."/>
        </authorList>
    </citation>
    <scope>NUCLEOTIDE SEQUENCE</scope>
    <source>
        <strain evidence="4">ECLA1</strain>
    </source>
</reference>
<dbReference type="InterPro" id="IPR036024">
    <property type="entry name" value="Somatomedin_B-like_dom_sf"/>
</dbReference>
<gene>
    <name evidence="4" type="ORF">RRG08_003360</name>
</gene>
<dbReference type="AlphaFoldDB" id="A0AAE0YD28"/>
<evidence type="ECO:0000256" key="2">
    <source>
        <dbReference type="SAM" id="MobiDB-lite"/>
    </source>
</evidence>
<keyword evidence="1" id="KW-1015">Disulfide bond</keyword>
<dbReference type="Gene3D" id="4.10.410.20">
    <property type="match status" value="1"/>
</dbReference>
<sequence length="885" mass="97656">MDNRIRMRRKQQRSTCKIWILRSHTLKILFLHILIISPSHQYSGWIVPLSAMNLVILAESPVVPRTVTAPESLTPVSTDGADRKTETETESTEVPVSTGFSPKRVFSSVSEESSNTDRGIDETRSERSETETETFSGEAKLERHSVQDSGMAVDAGQGMMFHSSNFSQIPSSMANFAEKFGKQKRGDVAEIRKSTKNTGGPICSVSSEGESSTKTSDAIIIGASMLCINTSDSSTPDTPEANFLGLDTPNTSTDDTLTAGSMCVNTTNSSTTDTTHANSLCLDSKNSSSPDITAGRKPSSNGATSCEQRCGEDTNFPCSCSEKCVVLKTCCEDIPQTCPELHGHALAKFQHLVSASVRCDEITAVILVESCPKLDPTCDGESSDENLTPSFPSEKIPREDGAGGEDSLTKLLSSAPVTDYNTGIIYANASIYHCNQPANAILSGQNSTNNTGTWKAQARRSSRPHATYNIVDINRSIDLSRYSFVPPLSHPPTAGSLCYRNWTLSCIDKSSLDQRIPQLTCNMSVTDYYRLLSGIPSVSGSIRSFDKDICASCLSSFQTTVKFRNFFSGFRVMMSLSETPGNVVYDLQQNAQHVRPSLPWLSWTCPAQYSTMNQSSAQPCKALRCSLGYHVTSGGFCRKALLSEFSIQEVILYRHKRCRIDPKAFAEVTTCCLREIFNVKVMDTPYLYYTVYEDRLKVNLTVIKMDMYADVDSFIHHWLNLLKIQEVLEPVMQLFVRLHCSRIEELIGTTNTQRQQNSLTAPSQDGVDSFKSGTFGEKGLSSVNTESTETVNSSTFFFKHCLQVYDLDESLSDSLNCHMSGESNISLNYIDMTDLDSRVRIGDSGCLDGADIETHLEYRSKGSRTCLLPSSLYLYIMLSLVHWLR</sequence>
<protein>
    <recommendedName>
        <fullName evidence="3">SMB domain-containing protein</fullName>
    </recommendedName>
</protein>
<feature type="compositionally biased region" description="Polar residues" evidence="2">
    <location>
        <begin position="107"/>
        <end position="117"/>
    </location>
</feature>
<dbReference type="SUPFAM" id="SSF90188">
    <property type="entry name" value="Somatomedin B domain"/>
    <property type="match status" value="1"/>
</dbReference>
<dbReference type="Proteomes" id="UP001283361">
    <property type="component" value="Unassembled WGS sequence"/>
</dbReference>
<comment type="caution">
    <text evidence="4">The sequence shown here is derived from an EMBL/GenBank/DDBJ whole genome shotgun (WGS) entry which is preliminary data.</text>
</comment>
<name>A0AAE0YD28_9GAST</name>
<accession>A0AAE0YD28</accession>
<evidence type="ECO:0000313" key="5">
    <source>
        <dbReference type="Proteomes" id="UP001283361"/>
    </source>
</evidence>
<proteinExistence type="predicted"/>
<evidence type="ECO:0000313" key="4">
    <source>
        <dbReference type="EMBL" id="KAK3740583.1"/>
    </source>
</evidence>
<feature type="region of interest" description="Disordered" evidence="2">
    <location>
        <begin position="68"/>
        <end position="148"/>
    </location>
</feature>
<dbReference type="PROSITE" id="PS50958">
    <property type="entry name" value="SMB_2"/>
    <property type="match status" value="1"/>
</dbReference>
<evidence type="ECO:0000259" key="3">
    <source>
        <dbReference type="PROSITE" id="PS50958"/>
    </source>
</evidence>
<organism evidence="4 5">
    <name type="scientific">Elysia crispata</name>
    <name type="common">lettuce slug</name>
    <dbReference type="NCBI Taxonomy" id="231223"/>
    <lineage>
        <taxon>Eukaryota</taxon>
        <taxon>Metazoa</taxon>
        <taxon>Spiralia</taxon>
        <taxon>Lophotrochozoa</taxon>
        <taxon>Mollusca</taxon>
        <taxon>Gastropoda</taxon>
        <taxon>Heterobranchia</taxon>
        <taxon>Euthyneura</taxon>
        <taxon>Panpulmonata</taxon>
        <taxon>Sacoglossa</taxon>
        <taxon>Placobranchoidea</taxon>
        <taxon>Plakobranchidae</taxon>
        <taxon>Elysia</taxon>
    </lineage>
</organism>
<feature type="region of interest" description="Disordered" evidence="2">
    <location>
        <begin position="376"/>
        <end position="407"/>
    </location>
</feature>
<dbReference type="InterPro" id="IPR001212">
    <property type="entry name" value="Somatomedin_B_dom"/>
</dbReference>
<dbReference type="EMBL" id="JAWDGP010006466">
    <property type="protein sequence ID" value="KAK3740583.1"/>
    <property type="molecule type" value="Genomic_DNA"/>
</dbReference>
<feature type="compositionally biased region" description="Basic and acidic residues" evidence="2">
    <location>
        <begin position="118"/>
        <end position="130"/>
    </location>
</feature>
<feature type="domain" description="SMB" evidence="3">
    <location>
        <begin position="302"/>
        <end position="342"/>
    </location>
</feature>
<keyword evidence="5" id="KW-1185">Reference proteome</keyword>